<dbReference type="PROSITE" id="PS51336">
    <property type="entry name" value="DM10"/>
    <property type="match status" value="1"/>
</dbReference>
<dbReference type="RefSeq" id="XP_008475879.2">
    <property type="nucleotide sequence ID" value="XM_008477657.2"/>
</dbReference>
<dbReference type="SMART" id="SM00676">
    <property type="entry name" value="DM10"/>
    <property type="match status" value="1"/>
</dbReference>
<organism evidence="8 9">
    <name type="scientific">Diaphorina citri</name>
    <name type="common">Asian citrus psyllid</name>
    <dbReference type="NCBI Taxonomy" id="121845"/>
    <lineage>
        <taxon>Eukaryota</taxon>
        <taxon>Metazoa</taxon>
        <taxon>Ecdysozoa</taxon>
        <taxon>Arthropoda</taxon>
        <taxon>Hexapoda</taxon>
        <taxon>Insecta</taxon>
        <taxon>Pterygota</taxon>
        <taxon>Neoptera</taxon>
        <taxon>Paraneoptera</taxon>
        <taxon>Hemiptera</taxon>
        <taxon>Sternorrhyncha</taxon>
        <taxon>Psylloidea</taxon>
        <taxon>Psyllidae</taxon>
        <taxon>Diaphorininae</taxon>
        <taxon>Diaphorina</taxon>
    </lineage>
</organism>
<feature type="domain" description="DM10" evidence="7">
    <location>
        <begin position="1"/>
        <end position="74"/>
    </location>
</feature>
<keyword evidence="3" id="KW-0677">Repeat</keyword>
<dbReference type="InterPro" id="IPR040193">
    <property type="entry name" value="EFHC1/EFHC2/EFHB"/>
</dbReference>
<dbReference type="GeneID" id="103512872"/>
<feature type="signal peptide" evidence="6">
    <location>
        <begin position="1"/>
        <end position="23"/>
    </location>
</feature>
<dbReference type="Pfam" id="PF06565">
    <property type="entry name" value="DM10_dom"/>
    <property type="match status" value="1"/>
</dbReference>
<dbReference type="InterPro" id="IPR006602">
    <property type="entry name" value="DM10_dom"/>
</dbReference>
<protein>
    <submittedName>
        <fullName evidence="9">EF-hand domain-containing family member C2-like</fullName>
    </submittedName>
</protein>
<evidence type="ECO:0000256" key="2">
    <source>
        <dbReference type="ARBA" id="ARBA00022490"/>
    </source>
</evidence>
<dbReference type="KEGG" id="dci:103512872"/>
<sequence>MKTRIQMMTFAMSLLGAIIRSRCLIGRQRIKIPESGAFYDVIDFNIGENVVLFGRNFHITNCDTFTRNFLRRLGVRVAEPLSMPSDPYLELRNGTMKSKSKSSHKI</sequence>
<evidence type="ECO:0000313" key="8">
    <source>
        <dbReference type="Proteomes" id="UP000079169"/>
    </source>
</evidence>
<feature type="chain" id="PRO_5018243882" evidence="6">
    <location>
        <begin position="24"/>
        <end position="106"/>
    </location>
</feature>
<dbReference type="GO" id="GO:0010975">
    <property type="term" value="P:regulation of neuron projection development"/>
    <property type="evidence" value="ECO:0007669"/>
    <property type="project" value="TreeGrafter"/>
</dbReference>
<dbReference type="AlphaFoldDB" id="A0A1S3D7E4"/>
<evidence type="ECO:0000256" key="5">
    <source>
        <dbReference type="ARBA" id="ARBA00023273"/>
    </source>
</evidence>
<keyword evidence="8" id="KW-1185">Reference proteome</keyword>
<proteinExistence type="predicted"/>
<reference evidence="9" key="1">
    <citation type="submission" date="2025-08" db="UniProtKB">
        <authorList>
            <consortium name="RefSeq"/>
        </authorList>
    </citation>
    <scope>IDENTIFICATION</scope>
</reference>
<keyword evidence="4" id="KW-0206">Cytoskeleton</keyword>
<evidence type="ECO:0000256" key="6">
    <source>
        <dbReference type="SAM" id="SignalP"/>
    </source>
</evidence>
<dbReference type="PANTHER" id="PTHR12086:SF11">
    <property type="entry name" value="EF-HAND DOMAIN-CONTAINING FAMILY MEMBER C2"/>
    <property type="match status" value="1"/>
</dbReference>
<dbReference type="PANTHER" id="PTHR12086">
    <property type="entry name" value="EF-HAND DOMAIN C-TERMINAL CONTAINING PROTEIN"/>
    <property type="match status" value="1"/>
</dbReference>
<dbReference type="Proteomes" id="UP000079169">
    <property type="component" value="Unplaced"/>
</dbReference>
<evidence type="ECO:0000256" key="1">
    <source>
        <dbReference type="ARBA" id="ARBA00004430"/>
    </source>
</evidence>
<name>A0A1S3D7E4_DIACI</name>
<keyword evidence="6" id="KW-0732">Signal</keyword>
<dbReference type="PaxDb" id="121845-A0A1S3D7E4"/>
<keyword evidence="5" id="KW-0966">Cell projection</keyword>
<dbReference type="STRING" id="121845.A0A1S3D7E4"/>
<evidence type="ECO:0000259" key="7">
    <source>
        <dbReference type="PROSITE" id="PS51336"/>
    </source>
</evidence>
<comment type="subcellular location">
    <subcellularLocation>
        <location evidence="1">Cytoplasm</location>
        <location evidence="1">Cytoskeleton</location>
        <location evidence="1">Cilium axoneme</location>
    </subcellularLocation>
</comment>
<accession>A0A1S3D7E4</accession>
<evidence type="ECO:0000313" key="9">
    <source>
        <dbReference type="RefSeq" id="XP_008475879.2"/>
    </source>
</evidence>
<evidence type="ECO:0000256" key="4">
    <source>
        <dbReference type="ARBA" id="ARBA00023212"/>
    </source>
</evidence>
<gene>
    <name evidence="9" type="primary">LOC103512872</name>
</gene>
<dbReference type="Gene3D" id="2.30.29.170">
    <property type="match status" value="1"/>
</dbReference>
<evidence type="ECO:0000256" key="3">
    <source>
        <dbReference type="ARBA" id="ARBA00022737"/>
    </source>
</evidence>
<keyword evidence="2" id="KW-0963">Cytoplasm</keyword>
<dbReference type="GO" id="GO:0005874">
    <property type="term" value="C:microtubule"/>
    <property type="evidence" value="ECO:0007669"/>
    <property type="project" value="TreeGrafter"/>
</dbReference>
<dbReference type="GO" id="GO:0005930">
    <property type="term" value="C:axoneme"/>
    <property type="evidence" value="ECO:0007669"/>
    <property type="project" value="UniProtKB-SubCell"/>
</dbReference>